<dbReference type="AlphaFoldDB" id="A0A7I7WZI3"/>
<reference evidence="2 3" key="1">
    <citation type="journal article" date="2019" name="Emerg. Microbes Infect.">
        <title>Comprehensive subspecies identification of 175 nontuberculous mycobacteria species based on 7547 genomic profiles.</title>
        <authorList>
            <person name="Matsumoto Y."/>
            <person name="Kinjo T."/>
            <person name="Motooka D."/>
            <person name="Nabeya D."/>
            <person name="Jung N."/>
            <person name="Uechi K."/>
            <person name="Horii T."/>
            <person name="Iida T."/>
            <person name="Fujita J."/>
            <person name="Nakamura S."/>
        </authorList>
    </citation>
    <scope>NUCLEOTIDE SEQUENCE [LARGE SCALE GENOMIC DNA]</scope>
    <source>
        <strain evidence="2 3">JCM 13571</strain>
    </source>
</reference>
<dbReference type="KEGG" id="mhib:MHIB_13220"/>
<keyword evidence="3" id="KW-1185">Reference proteome</keyword>
<feature type="compositionally biased region" description="Low complexity" evidence="1">
    <location>
        <begin position="194"/>
        <end position="210"/>
    </location>
</feature>
<organism evidence="2 3">
    <name type="scientific">Mycolicibacter hiberniae</name>
    <dbReference type="NCBI Taxonomy" id="29314"/>
    <lineage>
        <taxon>Bacteria</taxon>
        <taxon>Bacillati</taxon>
        <taxon>Actinomycetota</taxon>
        <taxon>Actinomycetes</taxon>
        <taxon>Mycobacteriales</taxon>
        <taxon>Mycobacteriaceae</taxon>
        <taxon>Mycolicibacter</taxon>
    </lineage>
</organism>
<accession>A0A7I7WZI3</accession>
<dbReference type="Proteomes" id="UP000467260">
    <property type="component" value="Chromosome"/>
</dbReference>
<gene>
    <name evidence="2" type="ORF">MHIB_13220</name>
</gene>
<dbReference type="EMBL" id="AP022609">
    <property type="protein sequence ID" value="BBZ22904.1"/>
    <property type="molecule type" value="Genomic_DNA"/>
</dbReference>
<evidence type="ECO:0000313" key="2">
    <source>
        <dbReference type="EMBL" id="BBZ22904.1"/>
    </source>
</evidence>
<sequence length="336" mass="35479">MSGPTFIAVVPAEVDRYGAAAAILLAHIRYRTVSDGPGRIERGGCRWWRVPLRALAAETGLSVKAVRTGLKALDGVVLAKQFPPLSDQSLAYRMASVDDALTGQLPAGARPDLPVAPAGNPVAAAGTDRAPAGTTPCPSGHLYLSSETFGEGGEGGRRDTSPRPVNGDRPAANSEPATADPDQFGDDSPEDQPVADAAPATAEPPSTPDEIAAAAKLPPPPMNGPQSFTEPEPSRYCPKHPGGTSGSCPDCRDARRCREVWDQRRRGFNAALRAARDAWIAACRECEDNDADGRCGGWVLDPWDELPDPIRCGHPRLLQAYAARHPDFTIPSRAAS</sequence>
<feature type="region of interest" description="Disordered" evidence="1">
    <location>
        <begin position="103"/>
        <end position="249"/>
    </location>
</feature>
<protein>
    <submittedName>
        <fullName evidence="2">Uncharacterized protein</fullName>
    </submittedName>
</protein>
<feature type="compositionally biased region" description="Low complexity" evidence="1">
    <location>
        <begin position="115"/>
        <end position="126"/>
    </location>
</feature>
<proteinExistence type="predicted"/>
<evidence type="ECO:0000313" key="3">
    <source>
        <dbReference type="Proteomes" id="UP000467260"/>
    </source>
</evidence>
<evidence type="ECO:0000256" key="1">
    <source>
        <dbReference type="SAM" id="MobiDB-lite"/>
    </source>
</evidence>
<name>A0A7I7WZI3_9MYCO</name>